<dbReference type="KEGG" id="fwa:DCMF_00165"/>
<keyword evidence="1" id="KW-0472">Membrane</keyword>
<keyword evidence="1" id="KW-0812">Transmembrane</keyword>
<dbReference type="AlphaFoldDB" id="A0A3G1KLY6"/>
<evidence type="ECO:0000256" key="1">
    <source>
        <dbReference type="SAM" id="Phobius"/>
    </source>
</evidence>
<evidence type="ECO:0000313" key="2">
    <source>
        <dbReference type="EMBL" id="ATW23418.1"/>
    </source>
</evidence>
<accession>A0A3G1KLY6</accession>
<feature type="transmembrane region" description="Helical" evidence="1">
    <location>
        <begin position="12"/>
        <end position="34"/>
    </location>
</feature>
<protein>
    <submittedName>
        <fullName evidence="2">Uncharacterized protein</fullName>
    </submittedName>
</protein>
<dbReference type="EMBL" id="CP017634">
    <property type="protein sequence ID" value="ATW23418.1"/>
    <property type="molecule type" value="Genomic_DNA"/>
</dbReference>
<gene>
    <name evidence="2" type="ORF">DCMF_00165</name>
</gene>
<organism evidence="2 3">
    <name type="scientific">Formimonas warabiya</name>
    <dbReference type="NCBI Taxonomy" id="1761012"/>
    <lineage>
        <taxon>Bacteria</taxon>
        <taxon>Bacillati</taxon>
        <taxon>Bacillota</taxon>
        <taxon>Clostridia</taxon>
        <taxon>Eubacteriales</taxon>
        <taxon>Peptococcaceae</taxon>
        <taxon>Candidatus Formimonas</taxon>
    </lineage>
</organism>
<proteinExistence type="predicted"/>
<sequence length="247" mass="28631">MIRKVYDVKYLKGYIIVVSVFGSAVILVLLLYLIPKINTVTEVKNYESNNLLQRLHRLEPEKPEDIQDRLRSEDHLPSVIEPISEVINNGREIALNFIYHNPDWERLAYKSYWHSTVSGGRWSRVPTRMSYALHRIFTSYCTASVFYDFVHDLGIDEESKSFHIKTDGPFDKIIIVVMQSNVKKILTQKNQVVLITEPKGTGLQVLSIDLADIHPAKPKERIVFQLVTPDRYEIDNSVIEYIGKQDR</sequence>
<reference evidence="2 3" key="1">
    <citation type="submission" date="2016-10" db="EMBL/GenBank/DDBJ databases">
        <title>Complete Genome Sequence of Peptococcaceae strain DCMF.</title>
        <authorList>
            <person name="Edwards R.J."/>
            <person name="Holland S.I."/>
            <person name="Deshpande N.P."/>
            <person name="Wong Y.K."/>
            <person name="Ertan H."/>
            <person name="Manefield M."/>
            <person name="Russell T.L."/>
            <person name="Lee M.J."/>
        </authorList>
    </citation>
    <scope>NUCLEOTIDE SEQUENCE [LARGE SCALE GENOMIC DNA]</scope>
    <source>
        <strain evidence="2 3">DCMF</strain>
    </source>
</reference>
<dbReference type="Proteomes" id="UP000323521">
    <property type="component" value="Chromosome"/>
</dbReference>
<name>A0A3G1KLY6_FORW1</name>
<evidence type="ECO:0000313" key="3">
    <source>
        <dbReference type="Proteomes" id="UP000323521"/>
    </source>
</evidence>
<keyword evidence="1" id="KW-1133">Transmembrane helix</keyword>
<keyword evidence="3" id="KW-1185">Reference proteome</keyword>